<proteinExistence type="predicted"/>
<evidence type="ECO:0000259" key="1">
    <source>
        <dbReference type="Pfam" id="PF09722"/>
    </source>
</evidence>
<dbReference type="RefSeq" id="WP_079724712.1">
    <property type="nucleotide sequence ID" value="NZ_BMCL01000001.1"/>
</dbReference>
<evidence type="ECO:0000313" key="3">
    <source>
        <dbReference type="Proteomes" id="UP000190341"/>
    </source>
</evidence>
<dbReference type="Proteomes" id="UP000190341">
    <property type="component" value="Unassembled WGS sequence"/>
</dbReference>
<organism evidence="2 3">
    <name type="scientific">Pseudoxanthomonas indica</name>
    <dbReference type="NCBI Taxonomy" id="428993"/>
    <lineage>
        <taxon>Bacteria</taxon>
        <taxon>Pseudomonadati</taxon>
        <taxon>Pseudomonadota</taxon>
        <taxon>Gammaproteobacteria</taxon>
        <taxon>Lysobacterales</taxon>
        <taxon>Lysobacteraceae</taxon>
        <taxon>Pseudoxanthomonas</taxon>
    </lineage>
</organism>
<gene>
    <name evidence="2" type="ORF">SAMN06296058_2342</name>
</gene>
<dbReference type="Pfam" id="PF09722">
    <property type="entry name" value="Xre_MbcA_ParS_C"/>
    <property type="match status" value="1"/>
</dbReference>
<accession>A0A1T5LE77</accession>
<name>A0A1T5LE77_9GAMM</name>
<keyword evidence="3" id="KW-1185">Reference proteome</keyword>
<dbReference type="AlphaFoldDB" id="A0A1T5LE77"/>
<feature type="domain" description="Antitoxin Xre/MbcA/ParS-like toxin-binding" evidence="1">
    <location>
        <begin position="100"/>
        <end position="147"/>
    </location>
</feature>
<dbReference type="OrthoDB" id="8595277at2"/>
<sequence>MTHTLSPPADQTPTLEDALRAFEFLDLKAQPPTSKTARAPLLPGRVIRVLANKLAIHERNVLALLKIPEQAFQRRQAAHGSLTEVESGRVLRIARIAGLARHVFESDAKATRWLSSRHLILGGRPIDMLVSDAGAREVEDELWRIEWCDFA</sequence>
<dbReference type="EMBL" id="FUZV01000002">
    <property type="protein sequence ID" value="SKC73939.1"/>
    <property type="molecule type" value="Genomic_DNA"/>
</dbReference>
<evidence type="ECO:0000313" key="2">
    <source>
        <dbReference type="EMBL" id="SKC73939.1"/>
    </source>
</evidence>
<dbReference type="InterPro" id="IPR011979">
    <property type="entry name" value="Antitox_Xre"/>
</dbReference>
<protein>
    <submittedName>
        <fullName evidence="2">Putative toxin-antitoxin system antitoxin component, TIGR02293 family</fullName>
    </submittedName>
</protein>
<reference evidence="2 3" key="1">
    <citation type="submission" date="2017-02" db="EMBL/GenBank/DDBJ databases">
        <authorList>
            <person name="Peterson S.W."/>
        </authorList>
    </citation>
    <scope>NUCLEOTIDE SEQUENCE [LARGE SCALE GENOMIC DNA]</scope>
    <source>
        <strain evidence="2 3">P15</strain>
    </source>
</reference>
<dbReference type="NCBIfam" id="TIGR02293">
    <property type="entry name" value="TAS_TIGR02293"/>
    <property type="match status" value="1"/>
</dbReference>
<dbReference type="InterPro" id="IPR024467">
    <property type="entry name" value="Xre/MbcA/ParS-like_toxin-bd"/>
</dbReference>
<dbReference type="STRING" id="428993.SAMN06296058_2342"/>